<feature type="transmembrane region" description="Helical" evidence="1">
    <location>
        <begin position="442"/>
        <end position="467"/>
    </location>
</feature>
<keyword evidence="1" id="KW-0472">Membrane</keyword>
<feature type="transmembrane region" description="Helical" evidence="1">
    <location>
        <begin position="142"/>
        <end position="165"/>
    </location>
</feature>
<evidence type="ECO:0000313" key="3">
    <source>
        <dbReference type="Proteomes" id="UP000794436"/>
    </source>
</evidence>
<feature type="transmembrane region" description="Helical" evidence="1">
    <location>
        <begin position="112"/>
        <end position="136"/>
    </location>
</feature>
<protein>
    <submittedName>
        <fullName evidence="2">Uncharacterized protein</fullName>
    </submittedName>
</protein>
<feature type="transmembrane region" description="Helical" evidence="1">
    <location>
        <begin position="208"/>
        <end position="226"/>
    </location>
</feature>
<feature type="transmembrane region" description="Helical" evidence="1">
    <location>
        <begin position="177"/>
        <end position="196"/>
    </location>
</feature>
<feature type="transmembrane region" description="Helical" evidence="1">
    <location>
        <begin position="966"/>
        <end position="988"/>
    </location>
</feature>
<proteinExistence type="predicted"/>
<dbReference type="Proteomes" id="UP000794436">
    <property type="component" value="Unassembled WGS sequence"/>
</dbReference>
<keyword evidence="1" id="KW-1133">Transmembrane helix</keyword>
<feature type="transmembrane region" description="Helical" evidence="1">
    <location>
        <begin position="736"/>
        <end position="756"/>
    </location>
</feature>
<feature type="transmembrane region" description="Helical" evidence="1">
    <location>
        <begin position="1088"/>
        <end position="1107"/>
    </location>
</feature>
<comment type="caution">
    <text evidence="2">The sequence shown here is derived from an EMBL/GenBank/DDBJ whole genome shotgun (WGS) entry which is preliminary data.</text>
</comment>
<feature type="transmembrane region" description="Helical" evidence="1">
    <location>
        <begin position="701"/>
        <end position="724"/>
    </location>
</feature>
<name>A0A8K1FEY9_PYTOL</name>
<feature type="transmembrane region" description="Helical" evidence="1">
    <location>
        <begin position="1008"/>
        <end position="1033"/>
    </location>
</feature>
<accession>A0A8K1FEY9</accession>
<feature type="transmembrane region" description="Helical" evidence="1">
    <location>
        <begin position="585"/>
        <end position="603"/>
    </location>
</feature>
<sequence>MSSVGRRLAVIWKRLQVESNGYYSITRLQSLQDYCKHTPWWKVLAYLLITPVPSVLLVILIDTVPMADPDAGPYHNYMFWCRGCITIFFISISVLEQFRYCIPQLPIGRRSVLVISVTSTTAAIGFQFGSALVIGFPLPFGFVFTAIAWTPTLFAQLIYVSRHLLREDQAFRRDFKGYIMVLCGQLALSVVYPLYVYIFKTLDGPSQFAFFLLLPVIKIAAKNWLGHFLPGNDVKPEVIIFNIEVFHALYVACALQNVNSTSAMASIMAIDLIMVWVAVAEINELYVHLSMLVKKAANGSKAAESTSFLRLCVDILEDPIVRNHPRLANARTASLQAISRTQIRSMKTAPGSSILKASPRKNNANPSTQDVLCLHERMNVDEKLHFVAHMSQMLFMAEFVVLIEFAEVVVPVIYSIFILMMVKLPNRKFYPLLVSDLDAQHVTANIVNVLIYSVLEFASFLLITALLTCKLHFSIFHQLAFVLDRQWTVVQAKFVIWTFFVIQSYLTHFETLDTSKRVDDKLLFVAKLSKVLLTTEFTILVEFNEVVVPVMYSTFLSAMSQLPNRAYYSQLAPRQSQLLPPVMTFFLYSALEFLSFVSITMLLKRKLRLSTLHQLAFVLETQWVLVQSKLIRWTFFVIESSIFHFVGCAFISLTVLEQFRGCLPRLGLNTRIIAFVSFTLASLTTFFQMGCASLIGFPLPFTFFFAAMIWTPAIILQIVFVSRLALQQDATLRTDFCKYLVVFFCQISLTVVYPAYLSVFVGLKGTTQTAFFLLLPVIKILNKNWISRFLPNNDGVKPEVIIFNIEIFHALYISCALQNVSSTGAMVVIMAIDLVLIWLAISDINALLAEINQLVKRLQGHDTSNGSSLDTTNLLRLCREFLDDPVVTSDPRFHSKHSSILEQMGTKQWLPSLRATVQPQELTAQHSSLTAVGPCSDDVKVPLRTRTEYKIDYISKTAQMLFTTEFVILIEFTEVIVPTMYSIFLTAMSQLTNRAYYPQLAPHDQQHLVAIASRVFLYSALESLSFAFITILLKRKLSLSALHQLAFVLETQWVLVQSKLILWTFFVIESSIFHFGQPRFPTLWSRTWALMRAMLLAGTDFSFKFAWLHAK</sequence>
<reference evidence="2" key="1">
    <citation type="submission" date="2019-03" db="EMBL/GenBank/DDBJ databases">
        <title>Long read genome sequence of the mycoparasitic Pythium oligandrum ATCC 38472 isolated from sugarbeet rhizosphere.</title>
        <authorList>
            <person name="Gaulin E."/>
        </authorList>
    </citation>
    <scope>NUCLEOTIDE SEQUENCE</scope>
    <source>
        <strain evidence="2">ATCC 38472_TT</strain>
    </source>
</reference>
<feature type="transmembrane region" description="Helical" evidence="1">
    <location>
        <begin position="238"/>
        <end position="258"/>
    </location>
</feature>
<feature type="transmembrane region" description="Helical" evidence="1">
    <location>
        <begin position="672"/>
        <end position="695"/>
    </location>
</feature>
<dbReference type="EMBL" id="SPLM01000111">
    <property type="protein sequence ID" value="TMW58454.1"/>
    <property type="molecule type" value="Genomic_DNA"/>
</dbReference>
<organism evidence="2 3">
    <name type="scientific">Pythium oligandrum</name>
    <name type="common">Mycoparasitic fungus</name>
    <dbReference type="NCBI Taxonomy" id="41045"/>
    <lineage>
        <taxon>Eukaryota</taxon>
        <taxon>Sar</taxon>
        <taxon>Stramenopiles</taxon>
        <taxon>Oomycota</taxon>
        <taxon>Peronosporomycetes</taxon>
        <taxon>Pythiales</taxon>
        <taxon>Pythiaceae</taxon>
        <taxon>Pythium</taxon>
    </lineage>
</organism>
<dbReference type="AlphaFoldDB" id="A0A8K1FEY9"/>
<dbReference type="OrthoDB" id="105688at2759"/>
<feature type="transmembrane region" description="Helical" evidence="1">
    <location>
        <begin position="264"/>
        <end position="286"/>
    </location>
</feature>
<feature type="transmembrane region" description="Helical" evidence="1">
    <location>
        <begin position="826"/>
        <end position="848"/>
    </location>
</feature>
<gene>
    <name evidence="2" type="ORF">Poli38472_010013</name>
</gene>
<feature type="transmembrane region" description="Helical" evidence="1">
    <location>
        <begin position="43"/>
        <end position="65"/>
    </location>
</feature>
<feature type="transmembrane region" description="Helical" evidence="1">
    <location>
        <begin position="399"/>
        <end position="422"/>
    </location>
</feature>
<feature type="transmembrane region" description="Helical" evidence="1">
    <location>
        <begin position="77"/>
        <end position="100"/>
    </location>
</feature>
<evidence type="ECO:0000256" key="1">
    <source>
        <dbReference type="SAM" id="Phobius"/>
    </source>
</evidence>
<keyword evidence="3" id="KW-1185">Reference proteome</keyword>
<evidence type="ECO:0000313" key="2">
    <source>
        <dbReference type="EMBL" id="TMW58454.1"/>
    </source>
</evidence>
<feature type="transmembrane region" description="Helical" evidence="1">
    <location>
        <begin position="1045"/>
        <end position="1068"/>
    </location>
</feature>
<keyword evidence="1" id="KW-0812">Transmembrane</keyword>
<feature type="transmembrane region" description="Helical" evidence="1">
    <location>
        <begin position="641"/>
        <end position="660"/>
    </location>
</feature>